<evidence type="ECO:0000313" key="1">
    <source>
        <dbReference type="EMBL" id="KAJ1123154.1"/>
    </source>
</evidence>
<dbReference type="EMBL" id="JANPWB010000011">
    <property type="protein sequence ID" value="KAJ1123154.1"/>
    <property type="molecule type" value="Genomic_DNA"/>
</dbReference>
<proteinExistence type="predicted"/>
<sequence>MDRILQEITAVGCRLEGMDSTISALAAETKSMRLNKAGFQSRFSDLEQRVVAVEDHLNTAPDRDQELLFLHSKLVDLEDRSHRQPAFL</sequence>
<dbReference type="Proteomes" id="UP001066276">
    <property type="component" value="Chromosome 7"/>
</dbReference>
<reference evidence="1" key="1">
    <citation type="journal article" date="2022" name="bioRxiv">
        <title>Sequencing and chromosome-scale assembly of the giantPleurodeles waltlgenome.</title>
        <authorList>
            <person name="Brown T."/>
            <person name="Elewa A."/>
            <person name="Iarovenko S."/>
            <person name="Subramanian E."/>
            <person name="Araus A.J."/>
            <person name="Petzold A."/>
            <person name="Susuki M."/>
            <person name="Suzuki K.-i.T."/>
            <person name="Hayashi T."/>
            <person name="Toyoda A."/>
            <person name="Oliveira C."/>
            <person name="Osipova E."/>
            <person name="Leigh N.D."/>
            <person name="Simon A."/>
            <person name="Yun M.H."/>
        </authorList>
    </citation>
    <scope>NUCLEOTIDE SEQUENCE</scope>
    <source>
        <strain evidence="1">20211129_DDA</strain>
        <tissue evidence="1">Liver</tissue>
    </source>
</reference>
<dbReference type="AlphaFoldDB" id="A0AAV7P8J0"/>
<comment type="caution">
    <text evidence="1">The sequence shown here is derived from an EMBL/GenBank/DDBJ whole genome shotgun (WGS) entry which is preliminary data.</text>
</comment>
<name>A0AAV7P8J0_PLEWA</name>
<organism evidence="1 2">
    <name type="scientific">Pleurodeles waltl</name>
    <name type="common">Iberian ribbed newt</name>
    <dbReference type="NCBI Taxonomy" id="8319"/>
    <lineage>
        <taxon>Eukaryota</taxon>
        <taxon>Metazoa</taxon>
        <taxon>Chordata</taxon>
        <taxon>Craniata</taxon>
        <taxon>Vertebrata</taxon>
        <taxon>Euteleostomi</taxon>
        <taxon>Amphibia</taxon>
        <taxon>Batrachia</taxon>
        <taxon>Caudata</taxon>
        <taxon>Salamandroidea</taxon>
        <taxon>Salamandridae</taxon>
        <taxon>Pleurodelinae</taxon>
        <taxon>Pleurodeles</taxon>
    </lineage>
</organism>
<protein>
    <submittedName>
        <fullName evidence="1">Uncharacterized protein</fullName>
    </submittedName>
</protein>
<evidence type="ECO:0000313" key="2">
    <source>
        <dbReference type="Proteomes" id="UP001066276"/>
    </source>
</evidence>
<keyword evidence="2" id="KW-1185">Reference proteome</keyword>
<gene>
    <name evidence="1" type="ORF">NDU88_001627</name>
</gene>
<accession>A0AAV7P8J0</accession>